<keyword evidence="2" id="KW-1185">Reference proteome</keyword>
<evidence type="ECO:0000313" key="2">
    <source>
        <dbReference type="Proteomes" id="UP000246740"/>
    </source>
</evidence>
<sequence length="186" mass="20416">MAARICQNRACHFFYSCRVLWHLLTDPTSFPCLTSDHPLFSLSVSIASHTRPDRHAESKSALFHRRVNVRACPRLPSAIPSITFGGSFFSSPSLCRKKTCSVMKVGFRGNHTLWPQPNVARDRPTLLHTPAEQHQARPSAHALILPRPGLLNLALASLGASLGSVPFPLVYCSCMMPIPIMTSGST</sequence>
<evidence type="ECO:0000313" key="1">
    <source>
        <dbReference type="EMBL" id="PWZ02973.1"/>
    </source>
</evidence>
<gene>
    <name evidence="1" type="ORF">BCV70DRAFT_9187</name>
</gene>
<dbReference type="EMBL" id="KZ819188">
    <property type="protein sequence ID" value="PWZ02973.1"/>
    <property type="molecule type" value="Genomic_DNA"/>
</dbReference>
<dbReference type="InParanoid" id="A0A317XYW5"/>
<name>A0A317XYW5_9BASI</name>
<dbReference type="Proteomes" id="UP000246740">
    <property type="component" value="Unassembled WGS sequence"/>
</dbReference>
<reference evidence="1 2" key="1">
    <citation type="journal article" date="2018" name="Mol. Biol. Evol.">
        <title>Broad Genomic Sampling Reveals a Smut Pathogenic Ancestry of the Fungal Clade Ustilaginomycotina.</title>
        <authorList>
            <person name="Kijpornyongpan T."/>
            <person name="Mondo S.J."/>
            <person name="Barry K."/>
            <person name="Sandor L."/>
            <person name="Lee J."/>
            <person name="Lipzen A."/>
            <person name="Pangilinan J."/>
            <person name="LaButti K."/>
            <person name="Hainaut M."/>
            <person name="Henrissat B."/>
            <person name="Grigoriev I.V."/>
            <person name="Spatafora J.W."/>
            <person name="Aime M.C."/>
        </authorList>
    </citation>
    <scope>NUCLEOTIDE SEQUENCE [LARGE SCALE GENOMIC DNA]</scope>
    <source>
        <strain evidence="1 2">MCA 3645</strain>
    </source>
</reference>
<accession>A0A317XYW5</accession>
<proteinExistence type="predicted"/>
<protein>
    <submittedName>
        <fullName evidence="1">Uncharacterized protein</fullName>
    </submittedName>
</protein>
<dbReference type="AlphaFoldDB" id="A0A317XYW5"/>
<organism evidence="1 2">
    <name type="scientific">Testicularia cyperi</name>
    <dbReference type="NCBI Taxonomy" id="1882483"/>
    <lineage>
        <taxon>Eukaryota</taxon>
        <taxon>Fungi</taxon>
        <taxon>Dikarya</taxon>
        <taxon>Basidiomycota</taxon>
        <taxon>Ustilaginomycotina</taxon>
        <taxon>Ustilaginomycetes</taxon>
        <taxon>Ustilaginales</taxon>
        <taxon>Anthracoideaceae</taxon>
        <taxon>Testicularia</taxon>
    </lineage>
</organism>